<gene>
    <name evidence="1" type="ORF">LCGC14_1858250</name>
</gene>
<protein>
    <submittedName>
        <fullName evidence="1">Uncharacterized protein</fullName>
    </submittedName>
</protein>
<reference evidence="1" key="1">
    <citation type="journal article" date="2015" name="Nature">
        <title>Complex archaea that bridge the gap between prokaryotes and eukaryotes.</title>
        <authorList>
            <person name="Spang A."/>
            <person name="Saw J.H."/>
            <person name="Jorgensen S.L."/>
            <person name="Zaremba-Niedzwiedzka K."/>
            <person name="Martijn J."/>
            <person name="Lind A.E."/>
            <person name="van Eijk R."/>
            <person name="Schleper C."/>
            <person name="Guy L."/>
            <person name="Ettema T.J."/>
        </authorList>
    </citation>
    <scope>NUCLEOTIDE SEQUENCE</scope>
</reference>
<comment type="caution">
    <text evidence="1">The sequence shown here is derived from an EMBL/GenBank/DDBJ whole genome shotgun (WGS) entry which is preliminary data.</text>
</comment>
<organism evidence="1">
    <name type="scientific">marine sediment metagenome</name>
    <dbReference type="NCBI Taxonomy" id="412755"/>
    <lineage>
        <taxon>unclassified sequences</taxon>
        <taxon>metagenomes</taxon>
        <taxon>ecological metagenomes</taxon>
    </lineage>
</organism>
<proteinExistence type="predicted"/>
<evidence type="ECO:0000313" key="1">
    <source>
        <dbReference type="EMBL" id="KKL95077.1"/>
    </source>
</evidence>
<name>A0A0F9J7C2_9ZZZZ</name>
<accession>A0A0F9J7C2</accession>
<sequence>MINKKTRWSKECIRCGKRFIATGKSCKVCDRCNTNSAGGRNIRIDKKVKKQLDDIIQNFKKYGRLLNHNMIIEGYLKMTKKLKLKKKLQESILEDIKDKKKS</sequence>
<dbReference type="AlphaFoldDB" id="A0A0F9J7C2"/>
<dbReference type="EMBL" id="LAZR01018770">
    <property type="protein sequence ID" value="KKL95077.1"/>
    <property type="molecule type" value="Genomic_DNA"/>
</dbReference>